<protein>
    <submittedName>
        <fullName evidence="1">ShKT domain-containing protein</fullName>
    </submittedName>
</protein>
<keyword evidence="2" id="KW-1185">Reference proteome</keyword>
<dbReference type="GeneID" id="98172914"/>
<comment type="caution">
    <text evidence="1">The sequence shown here is derived from an EMBL/GenBank/DDBJ whole genome shotgun (WGS) entry which is preliminary data.</text>
</comment>
<sequence length="66" mass="8035">MCEYTQREYSCGHFRQYKSNETRCSRLPDITAFKDRDMICGECRAQQNPLQWALVFRRRLSAARWR</sequence>
<name>A0ABQ0G2I7_9PEZI</name>
<accession>A0ABQ0G2I7</accession>
<dbReference type="RefSeq" id="XP_070913692.1">
    <property type="nucleotide sequence ID" value="XM_071057591.1"/>
</dbReference>
<reference evidence="1 2" key="1">
    <citation type="submission" date="2024-09" db="EMBL/GenBank/DDBJ databases">
        <title>Itraconazole resistance in Madurella fahalii resulting from another homologue of gene encoding cytochrome P450 14-alpha sterol demethylase (CYP51).</title>
        <authorList>
            <person name="Yoshioka I."/>
            <person name="Fahal A.H."/>
            <person name="Kaneko S."/>
            <person name="Yaguchi T."/>
        </authorList>
    </citation>
    <scope>NUCLEOTIDE SEQUENCE [LARGE SCALE GENOMIC DNA]</scope>
    <source>
        <strain evidence="1 2">IFM 68171</strain>
    </source>
</reference>
<dbReference type="EMBL" id="BAAFSV010000001">
    <property type="protein sequence ID" value="GAB1311959.1"/>
    <property type="molecule type" value="Genomic_DNA"/>
</dbReference>
<gene>
    <name evidence="1" type="ORF">MFIFM68171_02169</name>
</gene>
<proteinExistence type="predicted"/>
<organism evidence="1 2">
    <name type="scientific">Madurella fahalii</name>
    <dbReference type="NCBI Taxonomy" id="1157608"/>
    <lineage>
        <taxon>Eukaryota</taxon>
        <taxon>Fungi</taxon>
        <taxon>Dikarya</taxon>
        <taxon>Ascomycota</taxon>
        <taxon>Pezizomycotina</taxon>
        <taxon>Sordariomycetes</taxon>
        <taxon>Sordariomycetidae</taxon>
        <taxon>Sordariales</taxon>
        <taxon>Sordariales incertae sedis</taxon>
        <taxon>Madurella</taxon>
    </lineage>
</organism>
<evidence type="ECO:0000313" key="2">
    <source>
        <dbReference type="Proteomes" id="UP001628179"/>
    </source>
</evidence>
<evidence type="ECO:0000313" key="1">
    <source>
        <dbReference type="EMBL" id="GAB1311959.1"/>
    </source>
</evidence>
<dbReference type="Proteomes" id="UP001628179">
    <property type="component" value="Unassembled WGS sequence"/>
</dbReference>